<accession>A0A9D4XE41</accession>
<keyword evidence="5" id="KW-0687">Ribonucleoprotein</keyword>
<organism evidence="8 9">
    <name type="scientific">Pisum sativum</name>
    <name type="common">Garden pea</name>
    <name type="synonym">Lathyrus oleraceus</name>
    <dbReference type="NCBI Taxonomy" id="3888"/>
    <lineage>
        <taxon>Eukaryota</taxon>
        <taxon>Viridiplantae</taxon>
        <taxon>Streptophyta</taxon>
        <taxon>Embryophyta</taxon>
        <taxon>Tracheophyta</taxon>
        <taxon>Spermatophyta</taxon>
        <taxon>Magnoliopsida</taxon>
        <taxon>eudicotyledons</taxon>
        <taxon>Gunneridae</taxon>
        <taxon>Pentapetalae</taxon>
        <taxon>rosids</taxon>
        <taxon>fabids</taxon>
        <taxon>Fabales</taxon>
        <taxon>Fabaceae</taxon>
        <taxon>Papilionoideae</taxon>
        <taxon>50 kb inversion clade</taxon>
        <taxon>NPAAA clade</taxon>
        <taxon>Hologalegina</taxon>
        <taxon>IRL clade</taxon>
        <taxon>Fabeae</taxon>
        <taxon>Lathyrus</taxon>
    </lineage>
</organism>
<evidence type="ECO:0000256" key="6">
    <source>
        <dbReference type="ARBA" id="ARBA00029455"/>
    </source>
</evidence>
<evidence type="ECO:0000256" key="7">
    <source>
        <dbReference type="SAM" id="MobiDB-lite"/>
    </source>
</evidence>
<evidence type="ECO:0000313" key="9">
    <source>
        <dbReference type="Proteomes" id="UP001058974"/>
    </source>
</evidence>
<proteinExistence type="inferred from homology"/>
<feature type="region of interest" description="Disordered" evidence="7">
    <location>
        <begin position="335"/>
        <end position="366"/>
    </location>
</feature>
<comment type="similarity">
    <text evidence="6">Belongs to the MPP10 family.</text>
</comment>
<evidence type="ECO:0000256" key="2">
    <source>
        <dbReference type="ARBA" id="ARBA00022517"/>
    </source>
</evidence>
<protein>
    <submittedName>
        <fullName evidence="8">Uncharacterized protein</fullName>
    </submittedName>
</protein>
<dbReference type="Pfam" id="PF04006">
    <property type="entry name" value="Mpp10"/>
    <property type="match status" value="2"/>
</dbReference>
<dbReference type="GO" id="GO:0006364">
    <property type="term" value="P:rRNA processing"/>
    <property type="evidence" value="ECO:0007669"/>
    <property type="project" value="UniProtKB-KW"/>
</dbReference>
<dbReference type="Gramene" id="Psat04G0185800-T1">
    <property type="protein sequence ID" value="KAI5417016.1"/>
    <property type="gene ID" value="KIW84_041858"/>
</dbReference>
<keyword evidence="3" id="KW-0698">rRNA processing</keyword>
<name>A0A9D4XE41_PEA</name>
<dbReference type="GO" id="GO:0005732">
    <property type="term" value="C:sno(s)RNA-containing ribonucleoprotein complex"/>
    <property type="evidence" value="ECO:0007669"/>
    <property type="project" value="InterPro"/>
</dbReference>
<sequence length="366" mass="41920">MAKDSGAKTLIRLKETYPPSLLVPNPTLSETARAASKYLFSSLRPFTPKSPLDQLLVEGYDTEQIWHQINLQSQPLLSTIRRQLNRLIKTAEGIGQRKLPLDVANKTAPNNQNQREEEIDYLYEELDEADKDKEGSGIEDKILKIDVLTDYLRKEEQKIKTASTHEKQMEKVGSKIKLMEKANIEPKTWTMLGEVTASQRPVNSALEVDIEFEHNVRPALVITDEMNASMEEMIKKRIIEGRFDDVKRAPKLPLKVPREVKELDHNKSKYGLAEIYEQEYVQKIDPTSAPLSHRDKLKNEVKRKVPALAMEEIAPMAISDAAMLAPEEVFHGKGDVKEDAELTRAERKRRRANKKRKFKGRGFLRL</sequence>
<keyword evidence="2" id="KW-0690">Ribosome biogenesis</keyword>
<reference evidence="8 9" key="1">
    <citation type="journal article" date="2022" name="Nat. Genet.">
        <title>Improved pea reference genome and pan-genome highlight genomic features and evolutionary characteristics.</title>
        <authorList>
            <person name="Yang T."/>
            <person name="Liu R."/>
            <person name="Luo Y."/>
            <person name="Hu S."/>
            <person name="Wang D."/>
            <person name="Wang C."/>
            <person name="Pandey M.K."/>
            <person name="Ge S."/>
            <person name="Xu Q."/>
            <person name="Li N."/>
            <person name="Li G."/>
            <person name="Huang Y."/>
            <person name="Saxena R.K."/>
            <person name="Ji Y."/>
            <person name="Li M."/>
            <person name="Yan X."/>
            <person name="He Y."/>
            <person name="Liu Y."/>
            <person name="Wang X."/>
            <person name="Xiang C."/>
            <person name="Varshney R.K."/>
            <person name="Ding H."/>
            <person name="Gao S."/>
            <person name="Zong X."/>
        </authorList>
    </citation>
    <scope>NUCLEOTIDE SEQUENCE [LARGE SCALE GENOMIC DNA]</scope>
    <source>
        <strain evidence="8 9">cv. Zhongwan 6</strain>
    </source>
</reference>
<gene>
    <name evidence="8" type="ORF">KIW84_041858</name>
</gene>
<comment type="caution">
    <text evidence="8">The sequence shown here is derived from an EMBL/GenBank/DDBJ whole genome shotgun (WGS) entry which is preliminary data.</text>
</comment>
<dbReference type="GO" id="GO:0032040">
    <property type="term" value="C:small-subunit processome"/>
    <property type="evidence" value="ECO:0007669"/>
    <property type="project" value="TreeGrafter"/>
</dbReference>
<keyword evidence="9" id="KW-1185">Reference proteome</keyword>
<evidence type="ECO:0000313" key="8">
    <source>
        <dbReference type="EMBL" id="KAI5417016.1"/>
    </source>
</evidence>
<dbReference type="AlphaFoldDB" id="A0A9D4XE41"/>
<dbReference type="EMBL" id="JAMSHJ010000004">
    <property type="protein sequence ID" value="KAI5417016.1"/>
    <property type="molecule type" value="Genomic_DNA"/>
</dbReference>
<dbReference type="Proteomes" id="UP001058974">
    <property type="component" value="Chromosome 4"/>
</dbReference>
<evidence type="ECO:0000256" key="5">
    <source>
        <dbReference type="ARBA" id="ARBA00023274"/>
    </source>
</evidence>
<evidence type="ECO:0000256" key="1">
    <source>
        <dbReference type="ARBA" id="ARBA00004604"/>
    </source>
</evidence>
<dbReference type="PANTHER" id="PTHR17039:SF0">
    <property type="entry name" value="U3 SMALL NUCLEOLAR RIBONUCLEOPROTEIN PROTEIN MPP10"/>
    <property type="match status" value="1"/>
</dbReference>
<feature type="compositionally biased region" description="Basic and acidic residues" evidence="7">
    <location>
        <begin position="335"/>
        <end position="345"/>
    </location>
</feature>
<keyword evidence="4" id="KW-0539">Nucleus</keyword>
<comment type="subcellular location">
    <subcellularLocation>
        <location evidence="1">Nucleus</location>
        <location evidence="1">Nucleolus</location>
    </subcellularLocation>
</comment>
<feature type="compositionally biased region" description="Basic residues" evidence="7">
    <location>
        <begin position="346"/>
        <end position="366"/>
    </location>
</feature>
<evidence type="ECO:0000256" key="3">
    <source>
        <dbReference type="ARBA" id="ARBA00022552"/>
    </source>
</evidence>
<dbReference type="PANTHER" id="PTHR17039">
    <property type="entry name" value="U3 SMALL NUCLEOLAR RIBONUCLEOPROTEIN PROTEIN MPP10"/>
    <property type="match status" value="1"/>
</dbReference>
<dbReference type="InterPro" id="IPR012173">
    <property type="entry name" value="Mpp10"/>
</dbReference>
<dbReference type="GO" id="GO:0034457">
    <property type="term" value="C:Mpp10 complex"/>
    <property type="evidence" value="ECO:0007669"/>
    <property type="project" value="InterPro"/>
</dbReference>
<evidence type="ECO:0000256" key="4">
    <source>
        <dbReference type="ARBA" id="ARBA00023242"/>
    </source>
</evidence>